<name>A0A8J6M9F8_9FIRM</name>
<dbReference type="Proteomes" id="UP000602260">
    <property type="component" value="Unassembled WGS sequence"/>
</dbReference>
<comment type="caution">
    <text evidence="1">The sequence shown here is derived from an EMBL/GenBank/DDBJ whole genome shotgun (WGS) entry which is preliminary data.</text>
</comment>
<dbReference type="AlphaFoldDB" id="A0A8J6M9F8"/>
<organism evidence="1 2">
    <name type="scientific">Flintibacter faecis</name>
    <dbReference type="NCBI Taxonomy" id="2763047"/>
    <lineage>
        <taxon>Bacteria</taxon>
        <taxon>Bacillati</taxon>
        <taxon>Bacillota</taxon>
        <taxon>Clostridia</taxon>
        <taxon>Eubacteriales</taxon>
        <taxon>Flintibacter</taxon>
    </lineage>
</organism>
<accession>A0A8J6M9F8</accession>
<proteinExistence type="predicted"/>
<dbReference type="RefSeq" id="WP_186877632.1">
    <property type="nucleotide sequence ID" value="NZ_JACOPN010000001.1"/>
</dbReference>
<protein>
    <submittedName>
        <fullName evidence="1">Uncharacterized protein</fullName>
    </submittedName>
</protein>
<gene>
    <name evidence="1" type="ORF">H8S55_02290</name>
</gene>
<sequence>MDPIFYTVQSINGDYALLRSEQGAELSVTMFLLPEGTDVGSTLKLEDFQWTLL</sequence>
<keyword evidence="2" id="KW-1185">Reference proteome</keyword>
<evidence type="ECO:0000313" key="2">
    <source>
        <dbReference type="Proteomes" id="UP000602260"/>
    </source>
</evidence>
<dbReference type="EMBL" id="JACOPN010000001">
    <property type="protein sequence ID" value="MBC5716160.1"/>
    <property type="molecule type" value="Genomic_DNA"/>
</dbReference>
<evidence type="ECO:0000313" key="1">
    <source>
        <dbReference type="EMBL" id="MBC5716160.1"/>
    </source>
</evidence>
<reference evidence="1" key="1">
    <citation type="submission" date="2020-08" db="EMBL/GenBank/DDBJ databases">
        <title>Genome public.</title>
        <authorList>
            <person name="Liu C."/>
            <person name="Sun Q."/>
        </authorList>
    </citation>
    <scope>NUCLEOTIDE SEQUENCE</scope>
    <source>
        <strain evidence="1">BX5</strain>
    </source>
</reference>